<evidence type="ECO:0000259" key="2">
    <source>
        <dbReference type="Pfam" id="PF02627"/>
    </source>
</evidence>
<dbReference type="GO" id="GO:0051920">
    <property type="term" value="F:peroxiredoxin activity"/>
    <property type="evidence" value="ECO:0007669"/>
    <property type="project" value="InterPro"/>
</dbReference>
<dbReference type="PANTHER" id="PTHR35446">
    <property type="entry name" value="SI:CH211-175M2.5"/>
    <property type="match status" value="1"/>
</dbReference>
<dbReference type="EMBL" id="VMNK01000007">
    <property type="protein sequence ID" value="TVO57216.1"/>
    <property type="molecule type" value="Genomic_DNA"/>
</dbReference>
<feature type="domain" description="Carboxymuconolactone decarboxylase-like" evidence="2">
    <location>
        <begin position="40"/>
        <end position="122"/>
    </location>
</feature>
<evidence type="ECO:0000256" key="1">
    <source>
        <dbReference type="SAM" id="MobiDB-lite"/>
    </source>
</evidence>
<sequence>MARLDPLIIDASHELAADFAFFEKTLGFVPNSLLTMAHRPSLARGLIALSKGVYDPKGEVDLGLKRLIGHVASMAAGCMYCRAHTATSAMRHGVSADKLAAIAEYRSSPLFSEAERVALDFALAAASQPNDVTDALFAQLRAHWSEGQIVEMLGVIGLFGFFNRWNDSLATTLEAEPLQNASKTLGPTGWNVGKHGPNQEEGH</sequence>
<feature type="region of interest" description="Disordered" evidence="1">
    <location>
        <begin position="181"/>
        <end position="203"/>
    </location>
</feature>
<dbReference type="InterPro" id="IPR003779">
    <property type="entry name" value="CMD-like"/>
</dbReference>
<proteinExistence type="predicted"/>
<comment type="caution">
    <text evidence="3">The sequence shown here is derived from an EMBL/GenBank/DDBJ whole genome shotgun (WGS) entry which is preliminary data.</text>
</comment>
<dbReference type="InterPro" id="IPR029032">
    <property type="entry name" value="AhpD-like"/>
</dbReference>
<evidence type="ECO:0000313" key="3">
    <source>
        <dbReference type="EMBL" id="TVO57216.1"/>
    </source>
</evidence>
<accession>A0A557QWL1</accession>
<dbReference type="Pfam" id="PF02627">
    <property type="entry name" value="CMD"/>
    <property type="match status" value="1"/>
</dbReference>
<dbReference type="RefSeq" id="WP_144309455.1">
    <property type="nucleotide sequence ID" value="NZ_VMNK01000007.1"/>
</dbReference>
<name>A0A557QWL1_9RHOO</name>
<protein>
    <submittedName>
        <fullName evidence="3">Carboxymuconolactone decarboxylase family protein</fullName>
    </submittedName>
</protein>
<dbReference type="SUPFAM" id="SSF69118">
    <property type="entry name" value="AhpD-like"/>
    <property type="match status" value="1"/>
</dbReference>
<dbReference type="AlphaFoldDB" id="A0A557QWL1"/>
<dbReference type="Gene3D" id="1.20.1290.10">
    <property type="entry name" value="AhpD-like"/>
    <property type="match status" value="1"/>
</dbReference>
<keyword evidence="4" id="KW-1185">Reference proteome</keyword>
<dbReference type="PANTHER" id="PTHR35446:SF2">
    <property type="entry name" value="CARBOXYMUCONOLACTONE DECARBOXYLASE-LIKE DOMAIN-CONTAINING PROTEIN"/>
    <property type="match status" value="1"/>
</dbReference>
<dbReference type="OrthoDB" id="9801997at2"/>
<evidence type="ECO:0000313" key="4">
    <source>
        <dbReference type="Proteomes" id="UP000319502"/>
    </source>
</evidence>
<gene>
    <name evidence="3" type="ORF">FHP91_09990</name>
</gene>
<reference evidence="3 4" key="1">
    <citation type="submission" date="2019-07" db="EMBL/GenBank/DDBJ databases">
        <title>The pathways for chlorine oxyanion respiration interact through the shared metabolite chlorate.</title>
        <authorList>
            <person name="Barnum T.P."/>
            <person name="Cheng Y."/>
            <person name="Hill K.A."/>
            <person name="Lucas L.N."/>
            <person name="Carlson H.K."/>
            <person name="Coates J.D."/>
        </authorList>
    </citation>
    <scope>NUCLEOTIDE SEQUENCE [LARGE SCALE GENOMIC DNA]</scope>
    <source>
        <strain evidence="3 4">SFB-3</strain>
    </source>
</reference>
<dbReference type="Proteomes" id="UP000319502">
    <property type="component" value="Unassembled WGS sequence"/>
</dbReference>
<organism evidence="3 4">
    <name type="scientific">Denitromonas halophila</name>
    <dbReference type="NCBI Taxonomy" id="1629404"/>
    <lineage>
        <taxon>Bacteria</taxon>
        <taxon>Pseudomonadati</taxon>
        <taxon>Pseudomonadota</taxon>
        <taxon>Betaproteobacteria</taxon>
        <taxon>Rhodocyclales</taxon>
        <taxon>Zoogloeaceae</taxon>
        <taxon>Denitromonas</taxon>
    </lineage>
</organism>